<gene>
    <name evidence="2" type="ORF">Tci_062514</name>
</gene>
<reference evidence="2" key="1">
    <citation type="journal article" date="2019" name="Sci. Rep.">
        <title>Draft genome of Tanacetum cinerariifolium, the natural source of mosquito coil.</title>
        <authorList>
            <person name="Yamashiro T."/>
            <person name="Shiraishi A."/>
            <person name="Satake H."/>
            <person name="Nakayama K."/>
        </authorList>
    </citation>
    <scope>NUCLEOTIDE SEQUENCE</scope>
</reference>
<protein>
    <submittedName>
        <fullName evidence="2">Uncharacterized protein</fullName>
    </submittedName>
</protein>
<proteinExistence type="predicted"/>
<name>A0A6L2NWP0_TANCI</name>
<keyword evidence="1" id="KW-0812">Transmembrane</keyword>
<keyword evidence="1" id="KW-1133">Transmembrane helix</keyword>
<feature type="transmembrane region" description="Helical" evidence="1">
    <location>
        <begin position="385"/>
        <end position="408"/>
    </location>
</feature>
<evidence type="ECO:0000313" key="2">
    <source>
        <dbReference type="EMBL" id="GEU90536.1"/>
    </source>
</evidence>
<feature type="transmembrane region" description="Helical" evidence="1">
    <location>
        <begin position="55"/>
        <end position="86"/>
    </location>
</feature>
<comment type="caution">
    <text evidence="2">The sequence shown here is derived from an EMBL/GenBank/DDBJ whole genome shotgun (WGS) entry which is preliminary data.</text>
</comment>
<organism evidence="2">
    <name type="scientific">Tanacetum cinerariifolium</name>
    <name type="common">Dalmatian daisy</name>
    <name type="synonym">Chrysanthemum cinerariifolium</name>
    <dbReference type="NCBI Taxonomy" id="118510"/>
    <lineage>
        <taxon>Eukaryota</taxon>
        <taxon>Viridiplantae</taxon>
        <taxon>Streptophyta</taxon>
        <taxon>Embryophyta</taxon>
        <taxon>Tracheophyta</taxon>
        <taxon>Spermatophyta</taxon>
        <taxon>Magnoliopsida</taxon>
        <taxon>eudicotyledons</taxon>
        <taxon>Gunneridae</taxon>
        <taxon>Pentapetalae</taxon>
        <taxon>asterids</taxon>
        <taxon>campanulids</taxon>
        <taxon>Asterales</taxon>
        <taxon>Asteraceae</taxon>
        <taxon>Asteroideae</taxon>
        <taxon>Anthemideae</taxon>
        <taxon>Anthemidinae</taxon>
        <taxon>Tanacetum</taxon>
    </lineage>
</organism>
<feature type="transmembrane region" description="Helical" evidence="1">
    <location>
        <begin position="354"/>
        <end position="379"/>
    </location>
</feature>
<feature type="transmembrane region" description="Helical" evidence="1">
    <location>
        <begin position="92"/>
        <end position="113"/>
    </location>
</feature>
<dbReference type="EMBL" id="BKCJ010010208">
    <property type="protein sequence ID" value="GEU90536.1"/>
    <property type="molecule type" value="Genomic_DNA"/>
</dbReference>
<evidence type="ECO:0000256" key="1">
    <source>
        <dbReference type="SAM" id="Phobius"/>
    </source>
</evidence>
<dbReference type="AlphaFoldDB" id="A0A6L2NWP0"/>
<keyword evidence="1" id="KW-0472">Membrane</keyword>
<sequence length="431" mass="45924">MEITVVTLVEEQMSSWKGPLLAFFDPSLADLELHLRVKNEFKGGSICLDSLFPSILLVVVIIVTFVIVAVILIFVVVVIIGVVLVVAIIMEVIVVMIIGVVVVVVVGGIPSIIKLSFMIIGPFSCYRSFTWSGVPIGSSGNGLLPIGRGMIHNDLSNSEKIDSSKDYSGGGIIDLTGDEDPTDEYGDTEMDDSTGVLASLGGDISLGGRKSQESNSDNTGGITVEFHPTLTIGMQLCLSFLASRSIISTGSSTKLSLSLSQISFIGMTRDSSDRHFFKSEMWKIFSRGWSFASVVLDQMTHIVASLTLDSVKSCMIQGASCSQKRVSMVPFVFSIPFVLSWDDSISLDSFLPSILLVVVIVITVVIVAVILIFVVVVIVRVVLAITIIGVAIVVMIIGVVVVVIVPVFSMEAACASRAAATLSAISYLMAA</sequence>
<accession>A0A6L2NWP0</accession>